<dbReference type="PANTHER" id="PTHR24421:SF10">
    <property type="entry name" value="NITRATE_NITRITE SENSOR PROTEIN NARQ"/>
    <property type="match status" value="1"/>
</dbReference>
<keyword evidence="11" id="KW-1133">Transmembrane helix</keyword>
<comment type="caution">
    <text evidence="13">The sequence shown here is derived from an EMBL/GenBank/DDBJ whole genome shotgun (WGS) entry which is preliminary data.</text>
</comment>
<evidence type="ECO:0000256" key="6">
    <source>
        <dbReference type="ARBA" id="ARBA00022777"/>
    </source>
</evidence>
<feature type="coiled-coil region" evidence="9">
    <location>
        <begin position="173"/>
        <end position="204"/>
    </location>
</feature>
<dbReference type="InterPro" id="IPR003594">
    <property type="entry name" value="HATPase_dom"/>
</dbReference>
<dbReference type="PANTHER" id="PTHR24421">
    <property type="entry name" value="NITRATE/NITRITE SENSOR PROTEIN NARX-RELATED"/>
    <property type="match status" value="1"/>
</dbReference>
<feature type="transmembrane region" description="Helical" evidence="11">
    <location>
        <begin position="116"/>
        <end position="136"/>
    </location>
</feature>
<keyword evidence="8" id="KW-0902">Two-component regulatory system</keyword>
<dbReference type="EMBL" id="DYXR01000237">
    <property type="protein sequence ID" value="HJE77776.1"/>
    <property type="molecule type" value="Genomic_DNA"/>
</dbReference>
<dbReference type="Gene3D" id="1.20.5.1930">
    <property type="match status" value="1"/>
</dbReference>
<accession>A0A9D2UN31</accession>
<feature type="compositionally biased region" description="Low complexity" evidence="10">
    <location>
        <begin position="272"/>
        <end position="292"/>
    </location>
</feature>
<feature type="region of interest" description="Disordered" evidence="10">
    <location>
        <begin position="446"/>
        <end position="476"/>
    </location>
</feature>
<dbReference type="InterPro" id="IPR036890">
    <property type="entry name" value="HATPase_C_sf"/>
</dbReference>
<dbReference type="CDD" id="cd16917">
    <property type="entry name" value="HATPase_UhpB-NarQ-NarX-like"/>
    <property type="match status" value="1"/>
</dbReference>
<evidence type="ECO:0000256" key="1">
    <source>
        <dbReference type="ARBA" id="ARBA00000085"/>
    </source>
</evidence>
<keyword evidence="7" id="KW-0067">ATP-binding</keyword>
<dbReference type="AlphaFoldDB" id="A0A9D2UN31"/>
<evidence type="ECO:0000256" key="10">
    <source>
        <dbReference type="SAM" id="MobiDB-lite"/>
    </source>
</evidence>
<evidence type="ECO:0000313" key="14">
    <source>
        <dbReference type="Proteomes" id="UP000743760"/>
    </source>
</evidence>
<dbReference type="Pfam" id="PF23539">
    <property type="entry name" value="DUF7134"/>
    <property type="match status" value="1"/>
</dbReference>
<feature type="region of interest" description="Disordered" evidence="10">
    <location>
        <begin position="377"/>
        <end position="411"/>
    </location>
</feature>
<feature type="region of interest" description="Disordered" evidence="10">
    <location>
        <begin position="270"/>
        <end position="292"/>
    </location>
</feature>
<keyword evidence="3" id="KW-0597">Phosphoprotein</keyword>
<evidence type="ECO:0000256" key="2">
    <source>
        <dbReference type="ARBA" id="ARBA00012438"/>
    </source>
</evidence>
<comment type="catalytic activity">
    <reaction evidence="1">
        <text>ATP + protein L-histidine = ADP + protein N-phospho-L-histidine.</text>
        <dbReference type="EC" id="2.7.13.3"/>
    </reaction>
</comment>
<feature type="transmembrane region" description="Helical" evidence="11">
    <location>
        <begin position="42"/>
        <end position="60"/>
    </location>
</feature>
<dbReference type="InterPro" id="IPR055558">
    <property type="entry name" value="DUF7134"/>
</dbReference>
<keyword evidence="11" id="KW-0472">Membrane</keyword>
<evidence type="ECO:0000259" key="12">
    <source>
        <dbReference type="SMART" id="SM00387"/>
    </source>
</evidence>
<evidence type="ECO:0000256" key="3">
    <source>
        <dbReference type="ARBA" id="ARBA00022553"/>
    </source>
</evidence>
<feature type="domain" description="Histidine kinase/HSP90-like ATPase" evidence="12">
    <location>
        <begin position="337"/>
        <end position="446"/>
    </location>
</feature>
<feature type="compositionally biased region" description="Polar residues" evidence="10">
    <location>
        <begin position="384"/>
        <end position="394"/>
    </location>
</feature>
<dbReference type="InterPro" id="IPR050482">
    <property type="entry name" value="Sensor_HK_TwoCompSys"/>
</dbReference>
<evidence type="ECO:0000256" key="11">
    <source>
        <dbReference type="SAM" id="Phobius"/>
    </source>
</evidence>
<evidence type="ECO:0000256" key="7">
    <source>
        <dbReference type="ARBA" id="ARBA00022840"/>
    </source>
</evidence>
<evidence type="ECO:0000313" key="13">
    <source>
        <dbReference type="EMBL" id="HJE77776.1"/>
    </source>
</evidence>
<proteinExistence type="predicted"/>
<evidence type="ECO:0000256" key="5">
    <source>
        <dbReference type="ARBA" id="ARBA00022741"/>
    </source>
</evidence>
<dbReference type="Pfam" id="PF02518">
    <property type="entry name" value="HATPase_c"/>
    <property type="match status" value="1"/>
</dbReference>
<evidence type="ECO:0000256" key="8">
    <source>
        <dbReference type="ARBA" id="ARBA00023012"/>
    </source>
</evidence>
<protein>
    <recommendedName>
        <fullName evidence="2">histidine kinase</fullName>
        <ecNumber evidence="2">2.7.13.3</ecNumber>
    </recommendedName>
</protein>
<gene>
    <name evidence="13" type="ORF">K8V74_07500</name>
</gene>
<dbReference type="GO" id="GO:0005524">
    <property type="term" value="F:ATP binding"/>
    <property type="evidence" value="ECO:0007669"/>
    <property type="project" value="UniProtKB-KW"/>
</dbReference>
<keyword evidence="6 13" id="KW-0418">Kinase</keyword>
<dbReference type="Pfam" id="PF07730">
    <property type="entry name" value="HisKA_3"/>
    <property type="match status" value="1"/>
</dbReference>
<evidence type="ECO:0000256" key="9">
    <source>
        <dbReference type="SAM" id="Coils"/>
    </source>
</evidence>
<feature type="transmembrane region" description="Helical" evidence="11">
    <location>
        <begin position="15"/>
        <end position="35"/>
    </location>
</feature>
<keyword evidence="11" id="KW-0812">Transmembrane</keyword>
<feature type="transmembrane region" description="Helical" evidence="11">
    <location>
        <begin position="142"/>
        <end position="166"/>
    </location>
</feature>
<reference evidence="13" key="1">
    <citation type="journal article" date="2021" name="PeerJ">
        <title>Extensive microbial diversity within the chicken gut microbiome revealed by metagenomics and culture.</title>
        <authorList>
            <person name="Gilroy R."/>
            <person name="Ravi A."/>
            <person name="Getino M."/>
            <person name="Pursley I."/>
            <person name="Horton D.L."/>
            <person name="Alikhan N.F."/>
            <person name="Baker D."/>
            <person name="Gharbi K."/>
            <person name="Hall N."/>
            <person name="Watson M."/>
            <person name="Adriaenssens E.M."/>
            <person name="Foster-Nyarko E."/>
            <person name="Jarju S."/>
            <person name="Secka A."/>
            <person name="Antonio M."/>
            <person name="Oren A."/>
            <person name="Chaudhuri R.R."/>
            <person name="La Ragione R."/>
            <person name="Hildebrand F."/>
            <person name="Pallen M.J."/>
        </authorList>
    </citation>
    <scope>NUCLEOTIDE SEQUENCE</scope>
    <source>
        <strain evidence="13">CHK139-4039</strain>
    </source>
</reference>
<name>A0A9D2UN31_BREEP</name>
<reference evidence="13" key="2">
    <citation type="submission" date="2021-09" db="EMBL/GenBank/DDBJ databases">
        <authorList>
            <person name="Gilroy R."/>
        </authorList>
    </citation>
    <scope>NUCLEOTIDE SEQUENCE</scope>
    <source>
        <strain evidence="13">CHK139-4039</strain>
    </source>
</reference>
<dbReference type="GO" id="GO:0046983">
    <property type="term" value="F:protein dimerization activity"/>
    <property type="evidence" value="ECO:0007669"/>
    <property type="project" value="InterPro"/>
</dbReference>
<organism evidence="13 14">
    <name type="scientific">Brevibacterium epidermidis</name>
    <dbReference type="NCBI Taxonomy" id="1698"/>
    <lineage>
        <taxon>Bacteria</taxon>
        <taxon>Bacillati</taxon>
        <taxon>Actinomycetota</taxon>
        <taxon>Actinomycetes</taxon>
        <taxon>Micrococcales</taxon>
        <taxon>Brevibacteriaceae</taxon>
        <taxon>Brevibacterium</taxon>
    </lineage>
</organism>
<dbReference type="InterPro" id="IPR011712">
    <property type="entry name" value="Sig_transdc_His_kin_sub3_dim/P"/>
</dbReference>
<dbReference type="Gene3D" id="3.30.565.10">
    <property type="entry name" value="Histidine kinase-like ATPase, C-terminal domain"/>
    <property type="match status" value="1"/>
</dbReference>
<dbReference type="Proteomes" id="UP000743760">
    <property type="component" value="Unassembled WGS sequence"/>
</dbReference>
<sequence>MTADQAPVRTTKSDVYIVIGLAVSSMLFAVLYSASSIQVLKAPLWACCLASVLLTAPLLYRRRFPTQSAFAICLVYSVALVNSAMEIGVSQIVLFMGIYSIGQWQRSRKVAFWSRLLLCIGMAILFTVSLTVQYRALGDFTLLQFAASGGVSFLTNVAFFGGAWLFGNRAWRQRRLLAELRAANAEVREQEQQLTRQALDLERVRIARELHDGVAHHIAGVGIHAAAARRSLEKNPAKAKESLQVIESSTRETVDELRALVYTLRDTDSATDDTAATDNATAPGGQAADLPADNATAASTKGNPSLGDLPELIESARRFDQTVEYATIGEPRPLTPITEMSIYRVIQESLTNCSRYAGAGAEVDVRLRYGRTDLEVEVSDSRPSRGSVTSGSTETRSEAEGRTQSEGLGLGIVGMRERMSALGGSLEAGPKSRGGWLVRARIPYPRSTVCPDDSATSGTAAPEAHNRPDSSAKASL</sequence>
<dbReference type="GO" id="GO:0016020">
    <property type="term" value="C:membrane"/>
    <property type="evidence" value="ECO:0007669"/>
    <property type="project" value="InterPro"/>
</dbReference>
<dbReference type="EC" id="2.7.13.3" evidence="2"/>
<keyword evidence="5" id="KW-0547">Nucleotide-binding</keyword>
<dbReference type="SUPFAM" id="SSF55874">
    <property type="entry name" value="ATPase domain of HSP90 chaperone/DNA topoisomerase II/histidine kinase"/>
    <property type="match status" value="1"/>
</dbReference>
<keyword evidence="9" id="KW-0175">Coiled coil</keyword>
<keyword evidence="4" id="KW-0808">Transferase</keyword>
<dbReference type="GO" id="GO:0000155">
    <property type="term" value="F:phosphorelay sensor kinase activity"/>
    <property type="evidence" value="ECO:0007669"/>
    <property type="project" value="InterPro"/>
</dbReference>
<evidence type="ECO:0000256" key="4">
    <source>
        <dbReference type="ARBA" id="ARBA00022679"/>
    </source>
</evidence>
<dbReference type="SMART" id="SM00387">
    <property type="entry name" value="HATPase_c"/>
    <property type="match status" value="1"/>
</dbReference>
<feature type="transmembrane region" description="Helical" evidence="11">
    <location>
        <begin position="66"/>
        <end position="95"/>
    </location>
</feature>